<dbReference type="InterPro" id="IPR024478">
    <property type="entry name" value="HlyB_4HB_MCP"/>
</dbReference>
<dbReference type="Gene3D" id="1.10.287.950">
    <property type="entry name" value="Methyl-accepting chemotaxis protein"/>
    <property type="match status" value="1"/>
</dbReference>
<dbReference type="SUPFAM" id="SSF58104">
    <property type="entry name" value="Methyl-accepting chemotaxis protein (MCP) signaling domain"/>
    <property type="match status" value="1"/>
</dbReference>
<keyword evidence="4" id="KW-0472">Membrane</keyword>
<dbReference type="InterPro" id="IPR004090">
    <property type="entry name" value="Chemotax_Me-accpt_rcpt"/>
</dbReference>
<dbReference type="GO" id="GO:0004888">
    <property type="term" value="F:transmembrane signaling receptor activity"/>
    <property type="evidence" value="ECO:0007669"/>
    <property type="project" value="InterPro"/>
</dbReference>
<protein>
    <submittedName>
        <fullName evidence="7">MCP four helix bundle domain-containing protein</fullName>
    </submittedName>
</protein>
<dbReference type="CDD" id="cd19411">
    <property type="entry name" value="MCP2201-like_sensor"/>
    <property type="match status" value="1"/>
</dbReference>
<keyword evidence="1 3" id="KW-0807">Transducer</keyword>
<name>A0A931I4Z2_9HYPH</name>
<evidence type="ECO:0000256" key="1">
    <source>
        <dbReference type="ARBA" id="ARBA00023224"/>
    </source>
</evidence>
<dbReference type="GO" id="GO:0007165">
    <property type="term" value="P:signal transduction"/>
    <property type="evidence" value="ECO:0007669"/>
    <property type="project" value="UniProtKB-KW"/>
</dbReference>
<dbReference type="PANTHER" id="PTHR32089:SF112">
    <property type="entry name" value="LYSOZYME-LIKE PROTEIN-RELATED"/>
    <property type="match status" value="1"/>
</dbReference>
<comment type="caution">
    <text evidence="7">The sequence shown here is derived from an EMBL/GenBank/DDBJ whole genome shotgun (WGS) entry which is preliminary data.</text>
</comment>
<dbReference type="Gene3D" id="1.10.8.500">
    <property type="entry name" value="HAMP domain in histidine kinase"/>
    <property type="match status" value="1"/>
</dbReference>
<dbReference type="InterPro" id="IPR004089">
    <property type="entry name" value="MCPsignal_dom"/>
</dbReference>
<dbReference type="PROSITE" id="PS50885">
    <property type="entry name" value="HAMP"/>
    <property type="match status" value="1"/>
</dbReference>
<dbReference type="Proteomes" id="UP000631694">
    <property type="component" value="Unassembled WGS sequence"/>
</dbReference>
<evidence type="ECO:0000256" key="4">
    <source>
        <dbReference type="SAM" id="Phobius"/>
    </source>
</evidence>
<dbReference type="GO" id="GO:0006935">
    <property type="term" value="P:chemotaxis"/>
    <property type="evidence" value="ECO:0007669"/>
    <property type="project" value="InterPro"/>
</dbReference>
<dbReference type="SMART" id="SM00304">
    <property type="entry name" value="HAMP"/>
    <property type="match status" value="1"/>
</dbReference>
<evidence type="ECO:0000259" key="6">
    <source>
        <dbReference type="PROSITE" id="PS50885"/>
    </source>
</evidence>
<organism evidence="7 8">
    <name type="scientific">Methylobrevis albus</name>
    <dbReference type="NCBI Taxonomy" id="2793297"/>
    <lineage>
        <taxon>Bacteria</taxon>
        <taxon>Pseudomonadati</taxon>
        <taxon>Pseudomonadota</taxon>
        <taxon>Alphaproteobacteria</taxon>
        <taxon>Hyphomicrobiales</taxon>
        <taxon>Pleomorphomonadaceae</taxon>
        <taxon>Methylobrevis</taxon>
    </lineage>
</organism>
<dbReference type="PRINTS" id="PR00260">
    <property type="entry name" value="CHEMTRNSDUCR"/>
</dbReference>
<dbReference type="SMART" id="SM00283">
    <property type="entry name" value="MA"/>
    <property type="match status" value="1"/>
</dbReference>
<dbReference type="EMBL" id="JADZLT010000054">
    <property type="protein sequence ID" value="MBH0239373.1"/>
    <property type="molecule type" value="Genomic_DNA"/>
</dbReference>
<dbReference type="RefSeq" id="WP_197312454.1">
    <property type="nucleotide sequence ID" value="NZ_JADZLT010000054.1"/>
</dbReference>
<keyword evidence="4" id="KW-1133">Transmembrane helix</keyword>
<keyword evidence="8" id="KW-1185">Reference proteome</keyword>
<dbReference type="GO" id="GO:0016020">
    <property type="term" value="C:membrane"/>
    <property type="evidence" value="ECO:0007669"/>
    <property type="project" value="InterPro"/>
</dbReference>
<evidence type="ECO:0000313" key="7">
    <source>
        <dbReference type="EMBL" id="MBH0239373.1"/>
    </source>
</evidence>
<accession>A0A931I4Z2</accession>
<evidence type="ECO:0000313" key="8">
    <source>
        <dbReference type="Proteomes" id="UP000631694"/>
    </source>
</evidence>
<reference evidence="7" key="1">
    <citation type="submission" date="2020-12" db="EMBL/GenBank/DDBJ databases">
        <title>Methylobrevis albus sp. nov., isolated from fresh water lack sediment.</title>
        <authorList>
            <person name="Zou Q."/>
        </authorList>
    </citation>
    <scope>NUCLEOTIDE SEQUENCE</scope>
    <source>
        <strain evidence="7">L22</strain>
    </source>
</reference>
<dbReference type="CDD" id="cd06225">
    <property type="entry name" value="HAMP"/>
    <property type="match status" value="1"/>
</dbReference>
<feature type="domain" description="HAMP" evidence="6">
    <location>
        <begin position="209"/>
        <end position="262"/>
    </location>
</feature>
<dbReference type="PROSITE" id="PS50111">
    <property type="entry name" value="CHEMOTAXIS_TRANSDUC_2"/>
    <property type="match status" value="1"/>
</dbReference>
<dbReference type="InterPro" id="IPR047347">
    <property type="entry name" value="YvaQ-like_sensor"/>
</dbReference>
<feature type="domain" description="Methyl-accepting transducer" evidence="5">
    <location>
        <begin position="296"/>
        <end position="539"/>
    </location>
</feature>
<proteinExistence type="inferred from homology"/>
<evidence type="ECO:0000256" key="3">
    <source>
        <dbReference type="PROSITE-ProRule" id="PRU00284"/>
    </source>
</evidence>
<dbReference type="Pfam" id="PF12729">
    <property type="entry name" value="4HB_MCP_1"/>
    <property type="match status" value="1"/>
</dbReference>
<gene>
    <name evidence="7" type="ORF">I5731_16230</name>
</gene>
<feature type="transmembrane region" description="Helical" evidence="4">
    <location>
        <begin position="189"/>
        <end position="212"/>
    </location>
</feature>
<dbReference type="AlphaFoldDB" id="A0A931I4Z2"/>
<dbReference type="PANTHER" id="PTHR32089">
    <property type="entry name" value="METHYL-ACCEPTING CHEMOTAXIS PROTEIN MCPB"/>
    <property type="match status" value="1"/>
</dbReference>
<dbReference type="InterPro" id="IPR003660">
    <property type="entry name" value="HAMP_dom"/>
</dbReference>
<keyword evidence="4" id="KW-0812">Transmembrane</keyword>
<sequence>MRLSIKALLSGLFGLMILITTGLGLFTISALSTIETGAGIVIGKSLPSVELLGQIDTAISDMRINQRRYAGSNDAAVRAEALKTNEDFAASIAAELAKYRLMISSPAEQEIIDRFDAAWASFLALWPDVTDMVESGMILAAATVIDGDMKQAFDTAGGILDEAIALNGAVATESGQAVVASISSAASSAYVALAISVVVGIGAMVLTFVRVVRPLTGMTSYMGDLAGGDTSREVPERHRRDEIGAIAGAVAVFRDNMIRAAALEAETAQARLDAEAQRKAGMRQMADRFEAAVGGIVDMVSSAATEMQATAQQLTGSAQATSVQASSVSAAAEEAGTNVATVASSAEELGASVAEISRQVGRSSAQALTAVAEAETTAGIVKELTEAAGRITGIVDMISNIAAQTNLLALNATIEAARAGEAGRGFAVVAQEVKALAEQTAKATAEIGQQIGGIQATTERSVQAIDGISGTISDIAESAAAIASAVEQQGAATREIVQAVSQASMGTGEVTANITGVARAAEETGAGASQVLSASSELARQSETLRREVQSFLATVRAA</sequence>
<dbReference type="Pfam" id="PF00672">
    <property type="entry name" value="HAMP"/>
    <property type="match status" value="1"/>
</dbReference>
<evidence type="ECO:0000259" key="5">
    <source>
        <dbReference type="PROSITE" id="PS50111"/>
    </source>
</evidence>
<dbReference type="Pfam" id="PF00015">
    <property type="entry name" value="MCPsignal"/>
    <property type="match status" value="1"/>
</dbReference>
<comment type="similarity">
    <text evidence="2">Belongs to the methyl-accepting chemotaxis (MCP) protein family.</text>
</comment>
<evidence type="ECO:0000256" key="2">
    <source>
        <dbReference type="ARBA" id="ARBA00029447"/>
    </source>
</evidence>